<protein>
    <recommendedName>
        <fullName evidence="3">DUF1832 domain-containing protein</fullName>
    </recommendedName>
</protein>
<accession>A0ABN1BQF0</accession>
<dbReference type="Proteomes" id="UP001500880">
    <property type="component" value="Unassembled WGS sequence"/>
</dbReference>
<organism evidence="1 2">
    <name type="scientific">Salinibacillus aidingensis</name>
    <dbReference type="NCBI Taxonomy" id="237684"/>
    <lineage>
        <taxon>Bacteria</taxon>
        <taxon>Bacillati</taxon>
        <taxon>Bacillota</taxon>
        <taxon>Bacilli</taxon>
        <taxon>Bacillales</taxon>
        <taxon>Bacillaceae</taxon>
        <taxon>Salinibacillus</taxon>
    </lineage>
</organism>
<comment type="caution">
    <text evidence="1">The sequence shown here is derived from an EMBL/GenBank/DDBJ whole genome shotgun (WGS) entry which is preliminary data.</text>
</comment>
<proteinExistence type="predicted"/>
<sequence length="122" mass="13959">MSNKRMHLSAKGKEILDLLSENIEVERPQAVKIALAKGLSISNGPILEDYSQDKNKWTIPDNIIKDKEYLLFKHLIINEIGSHLAEDQINNHMLAYIEKGLREIEQIINNKSSLEDLRIAIL</sequence>
<evidence type="ECO:0008006" key="3">
    <source>
        <dbReference type="Google" id="ProtNLM"/>
    </source>
</evidence>
<reference evidence="1 2" key="1">
    <citation type="journal article" date="2019" name="Int. J. Syst. Evol. Microbiol.">
        <title>The Global Catalogue of Microorganisms (GCM) 10K type strain sequencing project: providing services to taxonomists for standard genome sequencing and annotation.</title>
        <authorList>
            <consortium name="The Broad Institute Genomics Platform"/>
            <consortium name="The Broad Institute Genome Sequencing Center for Infectious Disease"/>
            <person name="Wu L."/>
            <person name="Ma J."/>
        </authorList>
    </citation>
    <scope>NUCLEOTIDE SEQUENCE [LARGE SCALE GENOMIC DNA]</scope>
    <source>
        <strain evidence="1 2">JCM 12389</strain>
    </source>
</reference>
<evidence type="ECO:0000313" key="2">
    <source>
        <dbReference type="Proteomes" id="UP001500880"/>
    </source>
</evidence>
<gene>
    <name evidence="1" type="ORF">GCM10008986_33530</name>
</gene>
<evidence type="ECO:0000313" key="1">
    <source>
        <dbReference type="EMBL" id="GAA0503188.1"/>
    </source>
</evidence>
<name>A0ABN1BQF0_9BACI</name>
<keyword evidence="2" id="KW-1185">Reference proteome</keyword>
<dbReference type="EMBL" id="BAAADO010000009">
    <property type="protein sequence ID" value="GAA0503188.1"/>
    <property type="molecule type" value="Genomic_DNA"/>
</dbReference>
<dbReference type="RefSeq" id="WP_343843655.1">
    <property type="nucleotide sequence ID" value="NZ_BAAADO010000009.1"/>
</dbReference>